<dbReference type="Pfam" id="PF04992">
    <property type="entry name" value="RNA_pol_Rpb1_6"/>
    <property type="match status" value="1"/>
</dbReference>
<dbReference type="InterPro" id="IPR007075">
    <property type="entry name" value="RNA_pol_Rpb1_6"/>
</dbReference>
<dbReference type="InterPro" id="IPR038120">
    <property type="entry name" value="Rpb1_funnel_sf"/>
</dbReference>
<sequence>MPRSAIGSQYVNSSRIIGIQFSIMSPEEIRNGSVVEITTKETYMNNKPVPRGIFDPRMGVGEPGAICPTDGLDYMQTPGYFGHLELARPVFYIQFLNTVLKIMRCVCFKCSKILINKEKYKQALEMTNEHRWKYVFAIASKVKRCGEDTHDGCGCLQGKIKKDDVAKVTMEWVDTNKENKEPITLRLTPEMVIKIFKRISDEDVYFMGFSPVWSRPEWMICQVMAVPPPTIRPSVKMDHQQRSEDDLSHILIMIIKTNKILQEKIASNSQPNIIEDWCSVLQYYVSTQIDNKIPGYFHAAQRSGRPLKSIKDRLNGKSGRMRSNLMAKRVDFSARSVITADPNISIRELGIPLKIAKNITKPIVVNKLNRQFLKKLVLNGPDVYPGAKIWEKKNGESITLRYIDRTSIDLEDGDIIHRHMLDGDPVLFNRQPSLHRMSMMAHIAKIMKKGDTFRLNVADTKPYNADFDGDEMNLHAPQNVVCDAELKMLAAVAQQIISPSSNSPIIGIYQDSMVGSYLFTSPNMEFSRSTAMNLLMNFNKVNIEFLEKDVITSNEILSQILPPISLKLKGASEISVLNGSYLHGQLDKGALNGSKGFINRICNDFGNMAASNFIDDLQNVVTSFLKINGFSVGINDLVTNLETRTKISDVIIEKNTSVNLLIEELQLSIFKNTTGKPNLEVFETKVNNILNQSTAETSKIAIDSLSKDNRFVIMFKAGSKGTELNISQMIACVGQQNVNGKRIPYGFEERTLPQFTKFDDTAKARGFVESSYINGLSPSELFFHAMGGRVGLIDTAVKTSTTGYIQRRLIKGLEDLVVNYDMSVRSNKHKIVQFLYGDDGIDPMRVENQTLELLEMNVESIYSHFSFPNDEPFLKDLFTPSTYKKYREENTKDLERDIATKMIQWRNMIMKNIIEYKSEKIVRSPVAFVHIINNISGQQGLNRSSVVDITPKEVFEICEKTLSTLGKMHYNSPTELFIVLFHFFLSPKELLFNRRFNRKSIVLLMEMIIMQYKRAIVAPGEMVGLVSAQSIGEPITQMTLNTFHFAGVSSKSNVTRGVPRLEEILTLSAEPKNPLLTVFLNPEDETNKDTATKIMHMIEYTILSDVVKSSSICFDPYDNADTVIVDDVVLLEQFKTFSALLESCGAVCQEEDTSKWVIRMVMDSEIMLEKNITMDDINFTLANIDGISCIFSDYNSDNLIFRIRLENPKKKKASLDQTDDIFLLKNFQQNLLKNVILRGVKGIKQVLLRKIKDNMVLIDTKYSQKEIWVIDGVGNNLLDVLGLEFIDKTRTTTNNIITIFELFGIEAARQAIYNELSEVIEFDGAYINYHHLSILIDRMTHNYKLVSIFRHGINNDNIGPIAKASFEETPEIFLRAAKHGELDTMRGVSANVMCGQEGLFGTNAFQLLIDMEMMRQFEVELEFEDSTQEMFQEKDVCSFANINIENNIDHIKQVQTVITNYTIDI</sequence>
<evidence type="ECO:0000256" key="5">
    <source>
        <dbReference type="ARBA" id="ARBA00022695"/>
    </source>
</evidence>
<dbReference type="SMART" id="SM00663">
    <property type="entry name" value="RPOLA_N"/>
    <property type="match status" value="1"/>
</dbReference>
<dbReference type="Gene3D" id="3.30.1490.180">
    <property type="entry name" value="RNA polymerase ii"/>
    <property type="match status" value="1"/>
</dbReference>
<feature type="domain" description="RNA polymerase N-terminal" evidence="7">
    <location>
        <begin position="217"/>
        <end position="520"/>
    </location>
</feature>
<dbReference type="Pfam" id="PF04997">
    <property type="entry name" value="RNA_pol_Rpb1_1"/>
    <property type="match status" value="1"/>
</dbReference>
<evidence type="ECO:0000256" key="1">
    <source>
        <dbReference type="ARBA" id="ARBA00006460"/>
    </source>
</evidence>
<dbReference type="EMBL" id="MN740006">
    <property type="protein sequence ID" value="QHT83064.1"/>
    <property type="molecule type" value="Genomic_DNA"/>
</dbReference>
<dbReference type="PANTHER" id="PTHR19376:SF37">
    <property type="entry name" value="DNA-DIRECTED RNA POLYMERASE II SUBUNIT RPB1"/>
    <property type="match status" value="1"/>
</dbReference>
<evidence type="ECO:0000313" key="8">
    <source>
        <dbReference type="EMBL" id="QHT83064.1"/>
    </source>
</evidence>
<proteinExistence type="inferred from homology"/>
<dbReference type="NCBIfam" id="NF006336">
    <property type="entry name" value="PRK08566.1"/>
    <property type="match status" value="1"/>
</dbReference>
<dbReference type="EC" id="2.7.7.6" evidence="2"/>
<dbReference type="InterPro" id="IPR007066">
    <property type="entry name" value="RNA_pol_Rpb1_3"/>
</dbReference>
<reference evidence="8" key="1">
    <citation type="journal article" date="2020" name="Nature">
        <title>Giant virus diversity and host interactions through global metagenomics.</title>
        <authorList>
            <person name="Schulz F."/>
            <person name="Roux S."/>
            <person name="Paez-Espino D."/>
            <person name="Jungbluth S."/>
            <person name="Walsh D.A."/>
            <person name="Denef V.J."/>
            <person name="McMahon K.D."/>
            <person name="Konstantinidis K.T."/>
            <person name="Eloe-Fadrosh E.A."/>
            <person name="Kyrpides N.C."/>
            <person name="Woyke T."/>
        </authorList>
    </citation>
    <scope>NUCLEOTIDE SEQUENCE</scope>
    <source>
        <strain evidence="8">GVMAG-M-3300023184-167</strain>
    </source>
</reference>
<name>A0A6C0HRK2_9ZZZZ</name>
<dbReference type="Gene3D" id="3.30.1360.140">
    <property type="match status" value="1"/>
</dbReference>
<dbReference type="GO" id="GO:0003899">
    <property type="term" value="F:DNA-directed RNA polymerase activity"/>
    <property type="evidence" value="ECO:0007669"/>
    <property type="project" value="UniProtKB-EC"/>
</dbReference>
<evidence type="ECO:0000259" key="7">
    <source>
        <dbReference type="SMART" id="SM00663"/>
    </source>
</evidence>
<keyword evidence="3" id="KW-0240">DNA-directed RNA polymerase</keyword>
<dbReference type="Gene3D" id="1.10.274.100">
    <property type="entry name" value="RNA polymerase Rpb1, domain 3"/>
    <property type="match status" value="1"/>
</dbReference>
<dbReference type="GO" id="GO:0003677">
    <property type="term" value="F:DNA binding"/>
    <property type="evidence" value="ECO:0007669"/>
    <property type="project" value="InterPro"/>
</dbReference>
<keyword evidence="6" id="KW-0804">Transcription</keyword>
<dbReference type="Gene3D" id="6.20.50.80">
    <property type="match status" value="1"/>
</dbReference>
<dbReference type="Pfam" id="PF04990">
    <property type="entry name" value="RNA_pol_Rpb1_7"/>
    <property type="match status" value="1"/>
</dbReference>
<keyword evidence="5" id="KW-0548">Nucleotidyltransferase</keyword>
<comment type="similarity">
    <text evidence="1">Belongs to the RNA polymerase beta' chain family.</text>
</comment>
<dbReference type="SUPFAM" id="SSF64484">
    <property type="entry name" value="beta and beta-prime subunits of DNA dependent RNA-polymerase"/>
    <property type="match status" value="1"/>
</dbReference>
<dbReference type="GO" id="GO:0005665">
    <property type="term" value="C:RNA polymerase II, core complex"/>
    <property type="evidence" value="ECO:0007669"/>
    <property type="project" value="TreeGrafter"/>
</dbReference>
<dbReference type="GO" id="GO:0006351">
    <property type="term" value="P:DNA-templated transcription"/>
    <property type="evidence" value="ECO:0007669"/>
    <property type="project" value="InterPro"/>
</dbReference>
<dbReference type="Pfam" id="PF05000">
    <property type="entry name" value="RNA_pol_Rpb1_4"/>
    <property type="match status" value="1"/>
</dbReference>
<dbReference type="InterPro" id="IPR007083">
    <property type="entry name" value="RNA_pol_Rpb1_4"/>
</dbReference>
<dbReference type="Gene3D" id="2.40.40.20">
    <property type="match status" value="1"/>
</dbReference>
<organism evidence="8">
    <name type="scientific">viral metagenome</name>
    <dbReference type="NCBI Taxonomy" id="1070528"/>
    <lineage>
        <taxon>unclassified sequences</taxon>
        <taxon>metagenomes</taxon>
        <taxon>organismal metagenomes</taxon>
    </lineage>
</organism>
<dbReference type="InterPro" id="IPR007080">
    <property type="entry name" value="RNA_pol_Rpb1_1"/>
</dbReference>
<dbReference type="InterPro" id="IPR006592">
    <property type="entry name" value="RNA_pol_N"/>
</dbReference>
<dbReference type="FunFam" id="2.40.40.20:FF:000019">
    <property type="entry name" value="DNA-directed RNA polymerase II subunit RPB1"/>
    <property type="match status" value="1"/>
</dbReference>
<dbReference type="InterPro" id="IPR042102">
    <property type="entry name" value="RNA_pol_Rpb1_3_sf"/>
</dbReference>
<evidence type="ECO:0000256" key="6">
    <source>
        <dbReference type="ARBA" id="ARBA00023163"/>
    </source>
</evidence>
<dbReference type="Gene3D" id="6.10.250.2940">
    <property type="match status" value="1"/>
</dbReference>
<accession>A0A6C0HRK2</accession>
<dbReference type="Pfam" id="PF04998">
    <property type="entry name" value="RNA_pol_Rpb1_5"/>
    <property type="match status" value="1"/>
</dbReference>
<evidence type="ECO:0000256" key="2">
    <source>
        <dbReference type="ARBA" id="ARBA00012418"/>
    </source>
</evidence>
<dbReference type="Gene3D" id="4.10.860.120">
    <property type="entry name" value="RNA polymerase II, clamp domain"/>
    <property type="match status" value="1"/>
</dbReference>
<dbReference type="InterPro" id="IPR007073">
    <property type="entry name" value="RNA_pol_Rpb1_7"/>
</dbReference>
<dbReference type="Gene3D" id="1.10.132.30">
    <property type="match status" value="1"/>
</dbReference>
<keyword evidence="4" id="KW-0808">Transferase</keyword>
<protein>
    <recommendedName>
        <fullName evidence="2">DNA-directed RNA polymerase</fullName>
        <ecNumber evidence="2">2.7.7.6</ecNumber>
    </recommendedName>
</protein>
<dbReference type="InterPro" id="IPR000722">
    <property type="entry name" value="RNA_pol_asu"/>
</dbReference>
<evidence type="ECO:0000256" key="3">
    <source>
        <dbReference type="ARBA" id="ARBA00022478"/>
    </source>
</evidence>
<dbReference type="Pfam" id="PF04983">
    <property type="entry name" value="RNA_pol_Rpb1_3"/>
    <property type="match status" value="1"/>
</dbReference>
<dbReference type="InterPro" id="IPR044893">
    <property type="entry name" value="RNA_pol_Rpb1_clamp_domain"/>
</dbReference>
<evidence type="ECO:0000256" key="4">
    <source>
        <dbReference type="ARBA" id="ARBA00022679"/>
    </source>
</evidence>
<dbReference type="InterPro" id="IPR045867">
    <property type="entry name" value="DNA-dir_RpoC_beta_prime"/>
</dbReference>
<dbReference type="InterPro" id="IPR007081">
    <property type="entry name" value="RNA_pol_Rpb1_5"/>
</dbReference>
<dbReference type="InterPro" id="IPR038593">
    <property type="entry name" value="RNA_pol_Rpb1_7_sf"/>
</dbReference>
<dbReference type="PANTHER" id="PTHR19376">
    <property type="entry name" value="DNA-DIRECTED RNA POLYMERASE"/>
    <property type="match status" value="1"/>
</dbReference>
<dbReference type="Pfam" id="PF00623">
    <property type="entry name" value="RNA_pol_Rpb1_2"/>
    <property type="match status" value="1"/>
</dbReference>
<dbReference type="Gene3D" id="1.10.150.390">
    <property type="match status" value="1"/>
</dbReference>